<keyword evidence="2" id="KW-1185">Reference proteome</keyword>
<proteinExistence type="predicted"/>
<dbReference type="Proteomes" id="UP000199207">
    <property type="component" value="Unassembled WGS sequence"/>
</dbReference>
<reference evidence="1 2" key="1">
    <citation type="submission" date="2016-10" db="EMBL/GenBank/DDBJ databases">
        <authorList>
            <person name="de Groot N.N."/>
        </authorList>
    </citation>
    <scope>NUCLEOTIDE SEQUENCE [LARGE SCALE GENOMIC DNA]</scope>
    <source>
        <strain evidence="1 2">CGMCC 4.5739</strain>
    </source>
</reference>
<accession>A0A1I1SI46</accession>
<dbReference type="InterPro" id="IPR006059">
    <property type="entry name" value="SBP"/>
</dbReference>
<dbReference type="Gene3D" id="3.40.190.10">
    <property type="entry name" value="Periplasmic binding protein-like II"/>
    <property type="match status" value="2"/>
</dbReference>
<name>A0A1I1SI46_9ACTN</name>
<dbReference type="PROSITE" id="PS51257">
    <property type="entry name" value="PROKAR_LIPOPROTEIN"/>
    <property type="match status" value="1"/>
</dbReference>
<gene>
    <name evidence="1" type="ORF">SAMN05421773_11641</name>
</gene>
<protein>
    <submittedName>
        <fullName evidence="1">Raffinose/stachyose/melibiose transport system substrate-binding protein</fullName>
    </submittedName>
</protein>
<dbReference type="PANTHER" id="PTHR43649:SF14">
    <property type="entry name" value="BLR3389 PROTEIN"/>
    <property type="match status" value="1"/>
</dbReference>
<dbReference type="STRING" id="910347.SAMN05421773_11641"/>
<evidence type="ECO:0000313" key="1">
    <source>
        <dbReference type="EMBL" id="SFD46144.1"/>
    </source>
</evidence>
<dbReference type="EMBL" id="FOLM01000016">
    <property type="protein sequence ID" value="SFD46144.1"/>
    <property type="molecule type" value="Genomic_DNA"/>
</dbReference>
<dbReference type="AlphaFoldDB" id="A0A1I1SI46"/>
<evidence type="ECO:0000313" key="2">
    <source>
        <dbReference type="Proteomes" id="UP000199207"/>
    </source>
</evidence>
<dbReference type="PANTHER" id="PTHR43649">
    <property type="entry name" value="ARABINOSE-BINDING PROTEIN-RELATED"/>
    <property type="match status" value="1"/>
</dbReference>
<sequence>MSSARRGLQGAAALAAATALLLTGCGGGGDGDDGDDGTVTLQWWHIGTTEPNHTLYSDWAREFEAENPGVRIEITELENDAFKTKMATQTAAGDLPDVFSTWGGGALQQQVDAGLVRELTEDAAATIESFTEAAIAPYTLDGEVYGLPIDAGMVGFWYNQAHFTEAGIDRPPATWSEFLDAVRDLKEAGITPIALGGQSRWPGHYYWAYLAMRTGGLQMLDEAAESNDFTADGFVRAGEMLRELADMEPFQPGFMGAEYDTPEGQAALVGSGEAAMELMGQWAPAVQADTGGGIGEDLGFFRFPVVEGGAGDIDEVLGGGNGFAVAADAPDEALEFVRYLAAEPQQAEYVRAGAGLPARADAIGLIEDETLREVAEALAGASGFQLYLDQAYPPAVGQQINESVAGILAGSTSPREAVEAITAAARTEG</sequence>
<organism evidence="1 2">
    <name type="scientific">Streptomyces aidingensis</name>
    <dbReference type="NCBI Taxonomy" id="910347"/>
    <lineage>
        <taxon>Bacteria</taxon>
        <taxon>Bacillati</taxon>
        <taxon>Actinomycetota</taxon>
        <taxon>Actinomycetes</taxon>
        <taxon>Kitasatosporales</taxon>
        <taxon>Streptomycetaceae</taxon>
        <taxon>Streptomyces</taxon>
    </lineage>
</organism>
<dbReference type="OrthoDB" id="8317736at2"/>
<dbReference type="InterPro" id="IPR050490">
    <property type="entry name" value="Bact_solute-bd_prot1"/>
</dbReference>
<dbReference type="Pfam" id="PF01547">
    <property type="entry name" value="SBP_bac_1"/>
    <property type="match status" value="1"/>
</dbReference>
<dbReference type="RefSeq" id="WP_093840902.1">
    <property type="nucleotide sequence ID" value="NZ_FOLM01000016.1"/>
</dbReference>
<dbReference type="SUPFAM" id="SSF53850">
    <property type="entry name" value="Periplasmic binding protein-like II"/>
    <property type="match status" value="1"/>
</dbReference>